<evidence type="ECO:0000313" key="2">
    <source>
        <dbReference type="EMBL" id="KAF6218744.1"/>
    </source>
</evidence>
<dbReference type="GeneID" id="59333692"/>
<accession>A0A8H6C8E5</accession>
<dbReference type="EMBL" id="JACCJB010000021">
    <property type="protein sequence ID" value="KAF6218744.1"/>
    <property type="molecule type" value="Genomic_DNA"/>
</dbReference>
<dbReference type="RefSeq" id="XP_037148179.1">
    <property type="nucleotide sequence ID" value="XM_037296197.1"/>
</dbReference>
<evidence type="ECO:0000256" key="1">
    <source>
        <dbReference type="SAM" id="MobiDB-lite"/>
    </source>
</evidence>
<gene>
    <name evidence="2" type="ORF">HO133_005286</name>
</gene>
<evidence type="ECO:0000313" key="3">
    <source>
        <dbReference type="Proteomes" id="UP000593566"/>
    </source>
</evidence>
<dbReference type="AlphaFoldDB" id="A0A8H6C8E5"/>
<proteinExistence type="predicted"/>
<dbReference type="Proteomes" id="UP000593566">
    <property type="component" value="Unassembled WGS sequence"/>
</dbReference>
<name>A0A8H6C8E5_9LECA</name>
<protein>
    <submittedName>
        <fullName evidence="2">Uncharacterized protein</fullName>
    </submittedName>
</protein>
<keyword evidence="3" id="KW-1185">Reference proteome</keyword>
<organism evidence="2 3">
    <name type="scientific">Letharia lupina</name>
    <dbReference type="NCBI Taxonomy" id="560253"/>
    <lineage>
        <taxon>Eukaryota</taxon>
        <taxon>Fungi</taxon>
        <taxon>Dikarya</taxon>
        <taxon>Ascomycota</taxon>
        <taxon>Pezizomycotina</taxon>
        <taxon>Lecanoromycetes</taxon>
        <taxon>OSLEUM clade</taxon>
        <taxon>Lecanoromycetidae</taxon>
        <taxon>Lecanorales</taxon>
        <taxon>Lecanorineae</taxon>
        <taxon>Parmeliaceae</taxon>
        <taxon>Letharia</taxon>
    </lineage>
</organism>
<reference evidence="2 3" key="1">
    <citation type="journal article" date="2020" name="Genomics">
        <title>Complete, high-quality genomes from long-read metagenomic sequencing of two wolf lichen thalli reveals enigmatic genome architecture.</title>
        <authorList>
            <person name="McKenzie S.K."/>
            <person name="Walston R.F."/>
            <person name="Allen J.L."/>
        </authorList>
    </citation>
    <scope>NUCLEOTIDE SEQUENCE [LARGE SCALE GENOMIC DNA]</scope>
    <source>
        <strain evidence="2">WasteWater1</strain>
    </source>
</reference>
<feature type="compositionally biased region" description="Acidic residues" evidence="1">
    <location>
        <begin position="33"/>
        <end position="73"/>
    </location>
</feature>
<comment type="caution">
    <text evidence="2">The sequence shown here is derived from an EMBL/GenBank/DDBJ whole genome shotgun (WGS) entry which is preliminary data.</text>
</comment>
<feature type="region of interest" description="Disordered" evidence="1">
    <location>
        <begin position="1"/>
        <end position="73"/>
    </location>
</feature>
<sequence length="248" mass="28585">MSLAVTYKDQPPTMIDDDLQAYGEAQEMREPDAEGEDEEEEAEDSESSSDDDAQEDDENDDFDENAGWSDEEEGEYDIVRKYDLVWCKSWEGEQKAYEGGAYKGSFLNIRGSAEQDQGEEPFRCTADFKWRGFVAQFTCIYRSETQSFTDFKAKTKTLAGGMEDLRGVKVRLWEETLSKEMGELVRGRKEVRDDRDHLFLFMQMYTWKLGIEEVVYFLYGKQVVEDGGQDNTALTEGEKERLGLPQNE</sequence>